<evidence type="ECO:0000313" key="2">
    <source>
        <dbReference type="EMBL" id="MCP3421880.1"/>
    </source>
</evidence>
<keyword evidence="3" id="KW-1185">Reference proteome</keyword>
<gene>
    <name evidence="2" type="ORF">NCI01_08750</name>
</gene>
<evidence type="ECO:0000256" key="1">
    <source>
        <dbReference type="SAM" id="SignalP"/>
    </source>
</evidence>
<reference evidence="2 3" key="1">
    <citation type="submission" date="2022-06" db="EMBL/GenBank/DDBJ databases">
        <authorList>
            <person name="So Y."/>
        </authorList>
    </citation>
    <scope>NUCLEOTIDE SEQUENCE [LARGE SCALE GENOMIC DNA]</scope>
    <source>
        <strain evidence="2 3">STR3</strain>
    </source>
</reference>
<comment type="caution">
    <text evidence="2">The sequence shown here is derived from an EMBL/GenBank/DDBJ whole genome shotgun (WGS) entry which is preliminary data.</text>
</comment>
<dbReference type="Proteomes" id="UP001204524">
    <property type="component" value="Unassembled WGS sequence"/>
</dbReference>
<evidence type="ECO:0008006" key="4">
    <source>
        <dbReference type="Google" id="ProtNLM"/>
    </source>
</evidence>
<evidence type="ECO:0000313" key="3">
    <source>
        <dbReference type="Proteomes" id="UP001204524"/>
    </source>
</evidence>
<name>A0ABT1KVT8_9ACTN</name>
<sequence length="155" mass="15674">MRAPSLRPAVLALLAVLLVPSLSACGGEADATGTTARAEAEAAHAEVLADWQAALEAELGTDTFDFAALQQAAAADCVRTDAGDWAVELALSGDLSTSALTRIGLEHACGDVVPAFDEAVATVERAADPLELVCGPDAELSAEAALSADLVCANR</sequence>
<dbReference type="EMBL" id="JANARS010000003">
    <property type="protein sequence ID" value="MCP3421880.1"/>
    <property type="molecule type" value="Genomic_DNA"/>
</dbReference>
<protein>
    <recommendedName>
        <fullName evidence="4">DUF732 domain-containing protein</fullName>
    </recommendedName>
</protein>
<feature type="signal peptide" evidence="1">
    <location>
        <begin position="1"/>
        <end position="24"/>
    </location>
</feature>
<keyword evidence="1" id="KW-0732">Signal</keyword>
<dbReference type="PROSITE" id="PS51257">
    <property type="entry name" value="PROKAR_LIPOPROTEIN"/>
    <property type="match status" value="1"/>
</dbReference>
<organism evidence="2 3">
    <name type="scientific">Nocardioides pinisoli</name>
    <dbReference type="NCBI Taxonomy" id="2950279"/>
    <lineage>
        <taxon>Bacteria</taxon>
        <taxon>Bacillati</taxon>
        <taxon>Actinomycetota</taxon>
        <taxon>Actinomycetes</taxon>
        <taxon>Propionibacteriales</taxon>
        <taxon>Nocardioidaceae</taxon>
        <taxon>Nocardioides</taxon>
    </lineage>
</organism>
<proteinExistence type="predicted"/>
<feature type="chain" id="PRO_5046034773" description="DUF732 domain-containing protein" evidence="1">
    <location>
        <begin position="25"/>
        <end position="155"/>
    </location>
</feature>
<dbReference type="RefSeq" id="WP_254181090.1">
    <property type="nucleotide sequence ID" value="NZ_JANARS010000003.1"/>
</dbReference>
<accession>A0ABT1KVT8</accession>